<protein>
    <submittedName>
        <fullName evidence="4">Class I SAM-dependent methyltransferase</fullName>
        <ecNumber evidence="4">2.1.1.222</ecNumber>
        <ecNumber evidence="4">2.1.1.64</ecNumber>
    </submittedName>
</protein>
<evidence type="ECO:0000256" key="2">
    <source>
        <dbReference type="ARBA" id="ARBA00022679"/>
    </source>
</evidence>
<dbReference type="Gene3D" id="3.40.50.150">
    <property type="entry name" value="Vaccinia Virus protein VP39"/>
    <property type="match status" value="1"/>
</dbReference>
<sequence length="218" mass="22892">MTRDWDLRADELSGEAIGRGEPTAWFDRLYAEGAAGAVGMPWDRTAPHPLLAEWTAARAPGGSGGRAVVVGCGLGADAAHLARLGFDTVGFDISETAVGIARERHAGTGADFRVVDLLDLPEELVGGFDLVVEIFTLQAIPDPPRTQAAAAVRSLVADGGTLLAIAFRPDGARPLDQGPPFPLPRETMTGLATDGLTLVALEEAADPGGARWRAEYRR</sequence>
<comment type="caution">
    <text evidence="4">The sequence shown here is derived from an EMBL/GenBank/DDBJ whole genome shotgun (WGS) entry which is preliminary data.</text>
</comment>
<evidence type="ECO:0000313" key="5">
    <source>
        <dbReference type="Proteomes" id="UP001596087"/>
    </source>
</evidence>
<dbReference type="SUPFAM" id="SSF53335">
    <property type="entry name" value="S-adenosyl-L-methionine-dependent methyltransferases"/>
    <property type="match status" value="1"/>
</dbReference>
<dbReference type="InterPro" id="IPR029063">
    <property type="entry name" value="SAM-dependent_MTases_sf"/>
</dbReference>
<dbReference type="PROSITE" id="PS51585">
    <property type="entry name" value="SAM_MT_TPMT"/>
    <property type="match status" value="1"/>
</dbReference>
<dbReference type="GO" id="GO:0061542">
    <property type="term" value="F:3-demethylubiquinol 3-O-methyltransferase activity"/>
    <property type="evidence" value="ECO:0007669"/>
    <property type="project" value="UniProtKB-EC"/>
</dbReference>
<dbReference type="Proteomes" id="UP001596087">
    <property type="component" value="Unassembled WGS sequence"/>
</dbReference>
<dbReference type="CDD" id="cd02440">
    <property type="entry name" value="AdoMet_MTases"/>
    <property type="match status" value="1"/>
</dbReference>
<name>A0ABW0BIP6_9ACTN</name>
<dbReference type="Pfam" id="PF05724">
    <property type="entry name" value="TPMT"/>
    <property type="match status" value="1"/>
</dbReference>
<evidence type="ECO:0000256" key="1">
    <source>
        <dbReference type="ARBA" id="ARBA00022603"/>
    </source>
</evidence>
<dbReference type="EC" id="2.1.1.64" evidence="4"/>
<dbReference type="InterPro" id="IPR008854">
    <property type="entry name" value="TPMT"/>
</dbReference>
<dbReference type="GO" id="GO:0102208">
    <property type="term" value="F:2-polyprenyl-6-hydroxyphenol methylase activity"/>
    <property type="evidence" value="ECO:0007669"/>
    <property type="project" value="UniProtKB-EC"/>
</dbReference>
<organism evidence="4 5">
    <name type="scientific">Nocardioides taihuensis</name>
    <dbReference type="NCBI Taxonomy" id="1835606"/>
    <lineage>
        <taxon>Bacteria</taxon>
        <taxon>Bacillati</taxon>
        <taxon>Actinomycetota</taxon>
        <taxon>Actinomycetes</taxon>
        <taxon>Propionibacteriales</taxon>
        <taxon>Nocardioidaceae</taxon>
        <taxon>Nocardioides</taxon>
    </lineage>
</organism>
<dbReference type="PANTHER" id="PTHR10259">
    <property type="entry name" value="THIOPURINE S-METHYLTRANSFERASE"/>
    <property type="match status" value="1"/>
</dbReference>
<dbReference type="PANTHER" id="PTHR10259:SF11">
    <property type="entry name" value="THIOPURINE S-METHYLTRANSFERASE"/>
    <property type="match status" value="1"/>
</dbReference>
<keyword evidence="3" id="KW-0949">S-adenosyl-L-methionine</keyword>
<reference evidence="5" key="1">
    <citation type="journal article" date="2019" name="Int. J. Syst. Evol. Microbiol.">
        <title>The Global Catalogue of Microorganisms (GCM) 10K type strain sequencing project: providing services to taxonomists for standard genome sequencing and annotation.</title>
        <authorList>
            <consortium name="The Broad Institute Genomics Platform"/>
            <consortium name="The Broad Institute Genome Sequencing Center for Infectious Disease"/>
            <person name="Wu L."/>
            <person name="Ma J."/>
        </authorList>
    </citation>
    <scope>NUCLEOTIDE SEQUENCE [LARGE SCALE GENOMIC DNA]</scope>
    <source>
        <strain evidence="5">DFY41</strain>
    </source>
</reference>
<dbReference type="EMBL" id="JBHSKD010000009">
    <property type="protein sequence ID" value="MFC5177209.1"/>
    <property type="molecule type" value="Genomic_DNA"/>
</dbReference>
<evidence type="ECO:0000256" key="3">
    <source>
        <dbReference type="ARBA" id="ARBA00022691"/>
    </source>
</evidence>
<dbReference type="EC" id="2.1.1.222" evidence="4"/>
<dbReference type="RefSeq" id="WP_378590020.1">
    <property type="nucleotide sequence ID" value="NZ_JBHSKD010000009.1"/>
</dbReference>
<proteinExistence type="predicted"/>
<keyword evidence="5" id="KW-1185">Reference proteome</keyword>
<keyword evidence="2 4" id="KW-0808">Transferase</keyword>
<evidence type="ECO:0000313" key="4">
    <source>
        <dbReference type="EMBL" id="MFC5177209.1"/>
    </source>
</evidence>
<dbReference type="GO" id="GO:0032259">
    <property type="term" value="P:methylation"/>
    <property type="evidence" value="ECO:0007669"/>
    <property type="project" value="UniProtKB-KW"/>
</dbReference>
<keyword evidence="1 4" id="KW-0489">Methyltransferase</keyword>
<accession>A0ABW0BIP6</accession>
<gene>
    <name evidence="4" type="ORF">ACFPGP_11030</name>
</gene>